<evidence type="ECO:0000256" key="3">
    <source>
        <dbReference type="ARBA" id="ARBA00005232"/>
    </source>
</evidence>
<sequence length="76" mass="8223">CSKYHGQLTKEAAMGQGFDRHLFALRYLAAARGVTLPELYQDPAYQRINHNILSTSTLSSPAVSLGGFAPVVPDGF</sequence>
<evidence type="ECO:0000256" key="20">
    <source>
        <dbReference type="ARBA" id="ARBA00049066"/>
    </source>
</evidence>
<comment type="catalytic activity">
    <reaction evidence="18">
        <text>eicosanoyl-CoA + (R)-carnitine = O-eicosanoyl-(R)-carnitine + CoA</text>
        <dbReference type="Rhea" id="RHEA:44844"/>
        <dbReference type="ChEBI" id="CHEBI:16347"/>
        <dbReference type="ChEBI" id="CHEBI:57287"/>
        <dbReference type="ChEBI" id="CHEBI:57380"/>
        <dbReference type="ChEBI" id="CHEBI:84645"/>
    </reaction>
</comment>
<evidence type="ECO:0000256" key="4">
    <source>
        <dbReference type="ARBA" id="ARBA00013243"/>
    </source>
</evidence>
<keyword evidence="23" id="KW-0808">Transferase</keyword>
<accession>A0A851US29</accession>
<evidence type="ECO:0000256" key="6">
    <source>
        <dbReference type="ARBA" id="ARBA00022946"/>
    </source>
</evidence>
<evidence type="ECO:0000256" key="1">
    <source>
        <dbReference type="ARBA" id="ARBA00004443"/>
    </source>
</evidence>
<dbReference type="GO" id="GO:0004095">
    <property type="term" value="F:carnitine O-palmitoyltransferase activity"/>
    <property type="evidence" value="ECO:0007669"/>
    <property type="project" value="UniProtKB-EC"/>
</dbReference>
<comment type="subcellular location">
    <subcellularLocation>
        <location evidence="1">Mitochondrion inner membrane</location>
        <topology evidence="1">Peripheral membrane protein</topology>
        <orientation evidence="1">Matrix side</orientation>
    </subcellularLocation>
</comment>
<evidence type="ECO:0000256" key="15">
    <source>
        <dbReference type="ARBA" id="ARBA00047819"/>
    </source>
</evidence>
<evidence type="ECO:0000256" key="7">
    <source>
        <dbReference type="ARBA" id="ARBA00022990"/>
    </source>
</evidence>
<comment type="catalytic activity">
    <reaction evidence="13">
        <text>decanoyl-CoA + (R)-carnitine = O-decanoyl-(R)-carnitine + CoA</text>
        <dbReference type="Rhea" id="RHEA:44828"/>
        <dbReference type="ChEBI" id="CHEBI:16347"/>
        <dbReference type="ChEBI" id="CHEBI:28717"/>
        <dbReference type="ChEBI" id="CHEBI:57287"/>
        <dbReference type="ChEBI" id="CHEBI:61430"/>
    </reaction>
</comment>
<evidence type="ECO:0000256" key="13">
    <source>
        <dbReference type="ARBA" id="ARBA00047449"/>
    </source>
</evidence>
<evidence type="ECO:0000256" key="8">
    <source>
        <dbReference type="ARBA" id="ARBA00023128"/>
    </source>
</evidence>
<comment type="caution">
    <text evidence="23">The sequence shown here is derived from an EMBL/GenBank/DDBJ whole genome shotgun (WGS) entry which is preliminary data.</text>
</comment>
<comment type="catalytic activity">
    <reaction evidence="12">
        <text>(5Z)-tetradecenoyl-CoA + (R)-carnitine = O-(5Z)-tetradecenoyl-(R)-carnitine + CoA</text>
        <dbReference type="Rhea" id="RHEA:44852"/>
        <dbReference type="ChEBI" id="CHEBI:16347"/>
        <dbReference type="ChEBI" id="CHEBI:57287"/>
        <dbReference type="ChEBI" id="CHEBI:84649"/>
        <dbReference type="ChEBI" id="CHEBI:84650"/>
    </reaction>
</comment>
<dbReference type="Proteomes" id="UP000623542">
    <property type="component" value="Unassembled WGS sequence"/>
</dbReference>
<evidence type="ECO:0000256" key="9">
    <source>
        <dbReference type="ARBA" id="ARBA00040346"/>
    </source>
</evidence>
<dbReference type="InterPro" id="IPR023213">
    <property type="entry name" value="CAT-like_dom_sf"/>
</dbReference>
<keyword evidence="24" id="KW-1185">Reference proteome</keyword>
<protein>
    <recommendedName>
        <fullName evidence="9">Carnitine O-palmitoyltransferase 2, mitochondrial</fullName>
        <ecNumber evidence="4">2.3.1.21</ecNumber>
    </recommendedName>
    <alternativeName>
        <fullName evidence="10">Carnitine palmitoyltransferase II</fullName>
    </alternativeName>
</protein>
<reference evidence="23" key="1">
    <citation type="submission" date="2019-09" db="EMBL/GenBank/DDBJ databases">
        <title>Bird 10,000 Genomes (B10K) Project - Family phase.</title>
        <authorList>
            <person name="Zhang G."/>
        </authorList>
    </citation>
    <scope>NUCLEOTIDE SEQUENCE</scope>
    <source>
        <strain evidence="23">B10K-IZCAS-20218</strain>
        <tissue evidence="23">Blood</tissue>
    </source>
</reference>
<proteinExistence type="inferred from homology"/>
<dbReference type="GO" id="GO:0005743">
    <property type="term" value="C:mitochondrial inner membrane"/>
    <property type="evidence" value="ECO:0007669"/>
    <property type="project" value="UniProtKB-SubCell"/>
</dbReference>
<dbReference type="SUPFAM" id="SSF52777">
    <property type="entry name" value="CoA-dependent acyltransferases"/>
    <property type="match status" value="1"/>
</dbReference>
<keyword evidence="7" id="KW-0007">Acetylation</keyword>
<evidence type="ECO:0000313" key="23">
    <source>
        <dbReference type="EMBL" id="NXD32544.1"/>
    </source>
</evidence>
<evidence type="ECO:0000256" key="11">
    <source>
        <dbReference type="ARBA" id="ARBA00046213"/>
    </source>
</evidence>
<dbReference type="AlphaFoldDB" id="A0A851US29"/>
<keyword evidence="5" id="KW-0999">Mitochondrion inner membrane</keyword>
<evidence type="ECO:0000256" key="21">
    <source>
        <dbReference type="ARBA" id="ARBA00049150"/>
    </source>
</evidence>
<evidence type="ECO:0000256" key="12">
    <source>
        <dbReference type="ARBA" id="ARBA00047431"/>
    </source>
</evidence>
<comment type="catalytic activity">
    <reaction evidence="14">
        <text>octanoyl-CoA + (R)-carnitine = O-octanoyl-(R)-carnitine + CoA</text>
        <dbReference type="Rhea" id="RHEA:17177"/>
        <dbReference type="ChEBI" id="CHEBI:16347"/>
        <dbReference type="ChEBI" id="CHEBI:18102"/>
        <dbReference type="ChEBI" id="CHEBI:57287"/>
        <dbReference type="ChEBI" id="CHEBI:57386"/>
    </reaction>
</comment>
<evidence type="ECO:0000256" key="18">
    <source>
        <dbReference type="ARBA" id="ARBA00048764"/>
    </source>
</evidence>
<evidence type="ECO:0000256" key="17">
    <source>
        <dbReference type="ARBA" id="ARBA00048758"/>
    </source>
</evidence>
<comment type="catalytic activity">
    <reaction evidence="16">
        <text>(R)-carnitine + (9Z)-octadecenoyl-CoA = O-(9Z)-octadecenoyl-(R)-carnitine + CoA</text>
        <dbReference type="Rhea" id="RHEA:44856"/>
        <dbReference type="ChEBI" id="CHEBI:16347"/>
        <dbReference type="ChEBI" id="CHEBI:57287"/>
        <dbReference type="ChEBI" id="CHEBI:57387"/>
        <dbReference type="ChEBI" id="CHEBI:84651"/>
    </reaction>
</comment>
<dbReference type="Pfam" id="PF00755">
    <property type="entry name" value="Carn_acyltransf"/>
    <property type="match status" value="1"/>
</dbReference>
<evidence type="ECO:0000256" key="10">
    <source>
        <dbReference type="ARBA" id="ARBA00042919"/>
    </source>
</evidence>
<dbReference type="GO" id="GO:0006635">
    <property type="term" value="P:fatty acid beta-oxidation"/>
    <property type="evidence" value="ECO:0007669"/>
    <property type="project" value="TreeGrafter"/>
</dbReference>
<dbReference type="EC" id="2.3.1.21" evidence="4"/>
<gene>
    <name evidence="23" type="primary">Cpt2_1</name>
    <name evidence="23" type="ORF">ELAFOR_R15537</name>
</gene>
<dbReference type="InterPro" id="IPR039551">
    <property type="entry name" value="Cho/carn_acyl_trans"/>
</dbReference>
<feature type="domain" description="Choline/carnitine acyltransferase" evidence="22">
    <location>
        <begin position="1"/>
        <end position="76"/>
    </location>
</feature>
<comment type="similarity">
    <text evidence="3">Belongs to the carnitine/choline acetyltransferase family.</text>
</comment>
<keyword evidence="6" id="KW-0809">Transit peptide</keyword>
<comment type="function">
    <text evidence="11">Involved in the intramitochondrial synthesis of acylcarnitines from accumulated acyl-CoA metabolites. Reconverts acylcarnitines back into the respective acyl-CoA esters that can then undergo beta-oxidation, an essential step for the mitochondrial uptake of long-chain fatty acids and their subsequent beta-oxidation in the mitochondrion. Active with medium (C8-C12) and long-chain (C14-C18) acyl-CoA esters.</text>
</comment>
<evidence type="ECO:0000256" key="5">
    <source>
        <dbReference type="ARBA" id="ARBA00022792"/>
    </source>
</evidence>
<evidence type="ECO:0000256" key="2">
    <source>
        <dbReference type="ARBA" id="ARBA00005189"/>
    </source>
</evidence>
<evidence type="ECO:0000259" key="22">
    <source>
        <dbReference type="Pfam" id="PF00755"/>
    </source>
</evidence>
<comment type="catalytic activity">
    <reaction evidence="19">
        <text>tetradecanoyl-CoA + (R)-carnitine = O-tetradecanoyl-(R)-carnitine + CoA</text>
        <dbReference type="Rhea" id="RHEA:44832"/>
        <dbReference type="ChEBI" id="CHEBI:16347"/>
        <dbReference type="ChEBI" id="CHEBI:57287"/>
        <dbReference type="ChEBI" id="CHEBI:57385"/>
        <dbReference type="ChEBI" id="CHEBI:84634"/>
    </reaction>
</comment>
<dbReference type="PANTHER" id="PTHR22589:SF51">
    <property type="entry name" value="CARNITINE O-PALMITOYLTRANSFERASE 2, MITOCHONDRIAL"/>
    <property type="match status" value="1"/>
</dbReference>
<name>A0A851US29_9PASS</name>
<organism evidence="23 24">
    <name type="scientific">Elachura formosa</name>
    <name type="common">spotted wren-babbler</name>
    <dbReference type="NCBI Taxonomy" id="1463973"/>
    <lineage>
        <taxon>Eukaryota</taxon>
        <taxon>Metazoa</taxon>
        <taxon>Chordata</taxon>
        <taxon>Craniata</taxon>
        <taxon>Vertebrata</taxon>
        <taxon>Euteleostomi</taxon>
        <taxon>Archelosauria</taxon>
        <taxon>Archosauria</taxon>
        <taxon>Dinosauria</taxon>
        <taxon>Saurischia</taxon>
        <taxon>Theropoda</taxon>
        <taxon>Coelurosauria</taxon>
        <taxon>Aves</taxon>
        <taxon>Neognathae</taxon>
        <taxon>Neoaves</taxon>
        <taxon>Telluraves</taxon>
        <taxon>Australaves</taxon>
        <taxon>Passeriformes</taxon>
        <taxon>Elachuridae</taxon>
        <taxon>Elachura</taxon>
    </lineage>
</organism>
<comment type="catalytic activity">
    <reaction evidence="21">
        <text>(R)-carnitine + hexadecanoyl-CoA = O-hexadecanoyl-(R)-carnitine + CoA</text>
        <dbReference type="Rhea" id="RHEA:12661"/>
        <dbReference type="ChEBI" id="CHEBI:16347"/>
        <dbReference type="ChEBI" id="CHEBI:17490"/>
        <dbReference type="ChEBI" id="CHEBI:57287"/>
        <dbReference type="ChEBI" id="CHEBI:57379"/>
        <dbReference type="EC" id="2.3.1.21"/>
    </reaction>
    <physiologicalReaction direction="right-to-left" evidence="21">
        <dbReference type="Rhea" id="RHEA:12663"/>
    </physiologicalReaction>
</comment>
<comment type="catalytic activity">
    <reaction evidence="20">
        <text>(R)-carnitine + octadecanoyl-CoA = O-octadecanoyl-(R)-carnitine + CoA</text>
        <dbReference type="Rhea" id="RHEA:44840"/>
        <dbReference type="ChEBI" id="CHEBI:16347"/>
        <dbReference type="ChEBI" id="CHEBI:57287"/>
        <dbReference type="ChEBI" id="CHEBI:57394"/>
        <dbReference type="ChEBI" id="CHEBI:84644"/>
    </reaction>
</comment>
<dbReference type="EMBL" id="WBNG01006321">
    <property type="protein sequence ID" value="NXD32544.1"/>
    <property type="molecule type" value="Genomic_DNA"/>
</dbReference>
<comment type="catalytic activity">
    <reaction evidence="15">
        <text>dodecanoyl-CoA + (R)-carnitine = O-dodecanoyl-R-carnitine + CoA</text>
        <dbReference type="Rhea" id="RHEA:40279"/>
        <dbReference type="ChEBI" id="CHEBI:16347"/>
        <dbReference type="ChEBI" id="CHEBI:57287"/>
        <dbReference type="ChEBI" id="CHEBI:57375"/>
        <dbReference type="ChEBI" id="CHEBI:77086"/>
    </reaction>
</comment>
<feature type="non-terminal residue" evidence="23">
    <location>
        <position position="1"/>
    </location>
</feature>
<evidence type="ECO:0000256" key="19">
    <source>
        <dbReference type="ARBA" id="ARBA00048991"/>
    </source>
</evidence>
<keyword evidence="5" id="KW-0472">Membrane</keyword>
<dbReference type="Gene3D" id="3.30.559.10">
    <property type="entry name" value="Chloramphenicol acetyltransferase-like domain"/>
    <property type="match status" value="1"/>
</dbReference>
<dbReference type="PANTHER" id="PTHR22589">
    <property type="entry name" value="CARNITINE O-ACYLTRANSFERASE"/>
    <property type="match status" value="1"/>
</dbReference>
<feature type="non-terminal residue" evidence="23">
    <location>
        <position position="76"/>
    </location>
</feature>
<evidence type="ECO:0000256" key="14">
    <source>
        <dbReference type="ARBA" id="ARBA00047809"/>
    </source>
</evidence>
<evidence type="ECO:0000256" key="16">
    <source>
        <dbReference type="ARBA" id="ARBA00048565"/>
    </source>
</evidence>
<dbReference type="OrthoDB" id="240216at2759"/>
<dbReference type="InterPro" id="IPR000542">
    <property type="entry name" value="Carn_acyl_trans"/>
</dbReference>
<comment type="pathway">
    <text evidence="2">Lipid metabolism.</text>
</comment>
<keyword evidence="8" id="KW-0496">Mitochondrion</keyword>
<comment type="catalytic activity">
    <reaction evidence="17">
        <text>(9Z)-tetradecenoyl-CoA + (R)-carnitine = O-(9Z)-tetradecenoyl-(R)-carnitine + CoA</text>
        <dbReference type="Rhea" id="RHEA:44848"/>
        <dbReference type="ChEBI" id="CHEBI:16347"/>
        <dbReference type="ChEBI" id="CHEBI:57287"/>
        <dbReference type="ChEBI" id="CHEBI:65060"/>
        <dbReference type="ChEBI" id="CHEBI:84647"/>
    </reaction>
</comment>
<evidence type="ECO:0000313" key="24">
    <source>
        <dbReference type="Proteomes" id="UP000623542"/>
    </source>
</evidence>